<evidence type="ECO:0008006" key="4">
    <source>
        <dbReference type="Google" id="ProtNLM"/>
    </source>
</evidence>
<evidence type="ECO:0000256" key="1">
    <source>
        <dbReference type="SAM" id="Phobius"/>
    </source>
</evidence>
<gene>
    <name evidence="2" type="ORF">IQ276_11175</name>
</gene>
<dbReference type="AlphaFoldDB" id="A0A8J7D0D6"/>
<keyword evidence="3" id="KW-1185">Reference proteome</keyword>
<keyword evidence="1" id="KW-0472">Membrane</keyword>
<feature type="transmembrane region" description="Helical" evidence="1">
    <location>
        <begin position="84"/>
        <end position="103"/>
    </location>
</feature>
<dbReference type="Proteomes" id="UP000622533">
    <property type="component" value="Unassembled WGS sequence"/>
</dbReference>
<accession>A0A8J7D0D6</accession>
<evidence type="ECO:0000313" key="2">
    <source>
        <dbReference type="EMBL" id="MBE9022967.1"/>
    </source>
</evidence>
<organism evidence="2 3">
    <name type="scientific">Desmonostoc muscorum LEGE 12446</name>
    <dbReference type="NCBI Taxonomy" id="1828758"/>
    <lineage>
        <taxon>Bacteria</taxon>
        <taxon>Bacillati</taxon>
        <taxon>Cyanobacteriota</taxon>
        <taxon>Cyanophyceae</taxon>
        <taxon>Nostocales</taxon>
        <taxon>Nostocaceae</taxon>
        <taxon>Desmonostoc</taxon>
    </lineage>
</organism>
<keyword evidence="1" id="KW-0812">Transmembrane</keyword>
<dbReference type="RefSeq" id="WP_193916254.1">
    <property type="nucleotide sequence ID" value="NZ_JADEXS020000001.1"/>
</dbReference>
<name>A0A8J7D0D6_DESMC</name>
<feature type="transmembrane region" description="Helical" evidence="1">
    <location>
        <begin position="49"/>
        <end position="72"/>
    </location>
</feature>
<sequence>MNIYRSIFWLNGLCLLLVFALIAHAKLFNSSVGGLFLPPPSPEYPSAGLLTHSFQLLCCVPPLVCAFSLGLLKKISPRNQNNKFIFYSSLLTTGFLLNEIYRIHIIFLQVGIPKLVTICFYAIIAISYGLACWRQIKSTPYFLLTIGISLLFIAIAVDSLHLNGNAIPSLLEGIPKLFSGINVALYFWVICYEEVLNSLKTANSYQ</sequence>
<feature type="transmembrane region" description="Helical" evidence="1">
    <location>
        <begin position="177"/>
        <end position="196"/>
    </location>
</feature>
<reference evidence="2" key="1">
    <citation type="submission" date="2020-10" db="EMBL/GenBank/DDBJ databases">
        <authorList>
            <person name="Castelo-Branco R."/>
            <person name="Eusebio N."/>
            <person name="Adriana R."/>
            <person name="Vieira A."/>
            <person name="Brugerolle De Fraissinette N."/>
            <person name="Rezende De Castro R."/>
            <person name="Schneider M.P."/>
            <person name="Vasconcelos V."/>
            <person name="Leao P.N."/>
        </authorList>
    </citation>
    <scope>NUCLEOTIDE SEQUENCE</scope>
    <source>
        <strain evidence="2">LEGE 12446</strain>
    </source>
</reference>
<dbReference type="EMBL" id="JADEXS010000119">
    <property type="protein sequence ID" value="MBE9022967.1"/>
    <property type="molecule type" value="Genomic_DNA"/>
</dbReference>
<feature type="transmembrane region" description="Helical" evidence="1">
    <location>
        <begin position="140"/>
        <end position="157"/>
    </location>
</feature>
<comment type="caution">
    <text evidence="2">The sequence shown here is derived from an EMBL/GenBank/DDBJ whole genome shotgun (WGS) entry which is preliminary data.</text>
</comment>
<keyword evidence="1" id="KW-1133">Transmembrane helix</keyword>
<feature type="transmembrane region" description="Helical" evidence="1">
    <location>
        <begin position="115"/>
        <end position="133"/>
    </location>
</feature>
<protein>
    <recommendedName>
        <fullName evidence="4">DUF998 domain-containing protein</fullName>
    </recommendedName>
</protein>
<evidence type="ECO:0000313" key="3">
    <source>
        <dbReference type="Proteomes" id="UP000622533"/>
    </source>
</evidence>
<proteinExistence type="predicted"/>